<evidence type="ECO:0000313" key="3">
    <source>
        <dbReference type="EMBL" id="TDK59831.1"/>
    </source>
</evidence>
<keyword evidence="1" id="KW-1133">Transmembrane helix</keyword>
<sequence>MIAIAYSIIWIVAAFKLADRNWKPYYPTLLYASFGNALYELICYKYQLWQMEPNGLPFAMIPMLLLILLGMPLSTWIYLSKYPFRKGLSSQVLYISLFVVLFVILEFLSIKWGAITYHHNWNLLWSLLFVIVMFIMLRIHYQRPLLALILSVIFSVFLCLMFDVSLDKMK</sequence>
<name>A0A4R5VNH1_9BACI</name>
<evidence type="ECO:0000313" key="4">
    <source>
        <dbReference type="Proteomes" id="UP000295132"/>
    </source>
</evidence>
<keyword evidence="1" id="KW-0812">Transmembrane</keyword>
<dbReference type="InterPro" id="IPR048147">
    <property type="entry name" value="CBO0543-like"/>
</dbReference>
<proteinExistence type="predicted"/>
<dbReference type="NCBIfam" id="NF041644">
    <property type="entry name" value="CBO0543_fam"/>
    <property type="match status" value="1"/>
</dbReference>
<feature type="transmembrane region" description="Helical" evidence="1">
    <location>
        <begin position="91"/>
        <end position="110"/>
    </location>
</feature>
<dbReference type="EMBL" id="JAVGVR010000001">
    <property type="protein sequence ID" value="MDQ6595835.1"/>
    <property type="molecule type" value="Genomic_DNA"/>
</dbReference>
<gene>
    <name evidence="3" type="ORF">E2K98_18070</name>
    <name evidence="2" type="ORF">RCG21_05415</name>
</gene>
<reference evidence="3 4" key="1">
    <citation type="submission" date="2019-03" db="EMBL/GenBank/DDBJ databases">
        <title>Bacillus niacini sp. nov. a Nicotinate-Metabolizing Mesophile Isolated from Soil.</title>
        <authorList>
            <person name="Zhang G."/>
        </authorList>
    </citation>
    <scope>NUCLEOTIDE SEQUENCE [LARGE SCALE GENOMIC DNA]</scope>
    <source>
        <strain evidence="3 4">WN066</strain>
    </source>
</reference>
<accession>A0A4R5VNH1</accession>
<protein>
    <submittedName>
        <fullName evidence="2">CBO0543 family protein</fullName>
    </submittedName>
</protein>
<dbReference type="EMBL" id="SMYO01000008">
    <property type="protein sequence ID" value="TDK59831.1"/>
    <property type="molecule type" value="Genomic_DNA"/>
</dbReference>
<evidence type="ECO:0000256" key="1">
    <source>
        <dbReference type="SAM" id="Phobius"/>
    </source>
</evidence>
<evidence type="ECO:0000313" key="2">
    <source>
        <dbReference type="EMBL" id="MDQ6595835.1"/>
    </source>
</evidence>
<evidence type="ECO:0000313" key="5">
    <source>
        <dbReference type="Proteomes" id="UP001178888"/>
    </source>
</evidence>
<dbReference type="Proteomes" id="UP001178888">
    <property type="component" value="Unassembled WGS sequence"/>
</dbReference>
<reference evidence="2" key="2">
    <citation type="submission" date="2023-08" db="EMBL/GenBank/DDBJ databases">
        <title>Nitrogen cycling bacteria in agricultural field soils.</title>
        <authorList>
            <person name="Jang J."/>
        </authorList>
    </citation>
    <scope>NUCLEOTIDE SEQUENCE</scope>
    <source>
        <strain evidence="2">PS3-36</strain>
    </source>
</reference>
<dbReference type="AlphaFoldDB" id="A0A4R5VNH1"/>
<feature type="transmembrane region" description="Helical" evidence="1">
    <location>
        <begin position="122"/>
        <end position="139"/>
    </location>
</feature>
<keyword evidence="5" id="KW-1185">Reference proteome</keyword>
<feature type="transmembrane region" description="Helical" evidence="1">
    <location>
        <begin position="145"/>
        <end position="166"/>
    </location>
</feature>
<dbReference type="Proteomes" id="UP000295132">
    <property type="component" value="Unassembled WGS sequence"/>
</dbReference>
<comment type="caution">
    <text evidence="3">The sequence shown here is derived from an EMBL/GenBank/DDBJ whole genome shotgun (WGS) entry which is preliminary data.</text>
</comment>
<organism evidence="3 4">
    <name type="scientific">Bacillus salipaludis</name>
    <dbReference type="NCBI Taxonomy" id="2547811"/>
    <lineage>
        <taxon>Bacteria</taxon>
        <taxon>Bacillati</taxon>
        <taxon>Bacillota</taxon>
        <taxon>Bacilli</taxon>
        <taxon>Bacillales</taxon>
        <taxon>Bacillaceae</taxon>
        <taxon>Bacillus</taxon>
    </lineage>
</organism>
<feature type="transmembrane region" description="Helical" evidence="1">
    <location>
        <begin position="58"/>
        <end position="79"/>
    </location>
</feature>
<keyword evidence="1" id="KW-0472">Membrane</keyword>
<dbReference type="RefSeq" id="WP_133336555.1">
    <property type="nucleotide sequence ID" value="NZ_JAVGVR010000001.1"/>
</dbReference>